<organism evidence="1 2">
    <name type="scientific">Edhazardia aedis (strain USNM 41457)</name>
    <name type="common">Microsporidian parasite</name>
    <dbReference type="NCBI Taxonomy" id="1003232"/>
    <lineage>
        <taxon>Eukaryota</taxon>
        <taxon>Fungi</taxon>
        <taxon>Fungi incertae sedis</taxon>
        <taxon>Microsporidia</taxon>
        <taxon>Edhazardia</taxon>
    </lineage>
</organism>
<proteinExistence type="predicted"/>
<accession>J9DUQ2</accession>
<dbReference type="HOGENOM" id="CLU_2223224_0_0_1"/>
<dbReference type="Proteomes" id="UP000003163">
    <property type="component" value="Unassembled WGS sequence"/>
</dbReference>
<evidence type="ECO:0000313" key="1">
    <source>
        <dbReference type="EMBL" id="EJW05022.1"/>
    </source>
</evidence>
<evidence type="ECO:0000313" key="2">
    <source>
        <dbReference type="Proteomes" id="UP000003163"/>
    </source>
</evidence>
<comment type="caution">
    <text evidence="1">The sequence shown here is derived from an EMBL/GenBank/DDBJ whole genome shotgun (WGS) entry which is preliminary data.</text>
</comment>
<dbReference type="AlphaFoldDB" id="J9DUQ2"/>
<keyword evidence="2" id="KW-1185">Reference proteome</keyword>
<dbReference type="InParanoid" id="J9DUQ2"/>
<reference evidence="2" key="2">
    <citation type="submission" date="2015-07" db="EMBL/GenBank/DDBJ databases">
        <title>Contrasting host-pathogen interactions and genome evolution in two generalist and specialist microsporidian pathogens of mosquitoes.</title>
        <authorList>
            <consortium name="The Broad Institute Genomics Platform"/>
            <consortium name="The Broad Institute Genome Sequencing Center for Infectious Disease"/>
            <person name="Cuomo C.A."/>
            <person name="Sanscrainte N.D."/>
            <person name="Goldberg J.M."/>
            <person name="Heiman D."/>
            <person name="Young S."/>
            <person name="Zeng Q."/>
            <person name="Becnel J.J."/>
            <person name="Birren B.W."/>
        </authorList>
    </citation>
    <scope>NUCLEOTIDE SEQUENCE [LARGE SCALE GENOMIC DNA]</scope>
    <source>
        <strain evidence="2">USNM 41457</strain>
    </source>
</reference>
<gene>
    <name evidence="1" type="ORF">EDEG_00875</name>
</gene>
<sequence>MFLVKNNTSSKDISCNYEECYEFYTRSQLPLNATRNCFDSKTGKLSLFDIINGSFFIKEDIFLDLGDDTLSHNTLYMIRRFLIKLFLHRMINLHVKIIIPIKLAKN</sequence>
<reference evidence="1 2" key="1">
    <citation type="submission" date="2011-08" db="EMBL/GenBank/DDBJ databases">
        <authorList>
            <person name="Liu Z.J."/>
            <person name="Shi F.L."/>
            <person name="Lu J.Q."/>
            <person name="Li M."/>
            <person name="Wang Z.L."/>
        </authorList>
    </citation>
    <scope>NUCLEOTIDE SEQUENCE [LARGE SCALE GENOMIC DNA]</scope>
    <source>
        <strain evidence="1 2">USNM 41457</strain>
    </source>
</reference>
<dbReference type="EMBL" id="AFBI03000011">
    <property type="protein sequence ID" value="EJW05022.1"/>
    <property type="molecule type" value="Genomic_DNA"/>
</dbReference>
<dbReference type="VEuPathDB" id="MicrosporidiaDB:EDEG_00875"/>
<protein>
    <submittedName>
        <fullName evidence="1">Uncharacterized protein</fullName>
    </submittedName>
</protein>
<name>J9DUQ2_EDHAE</name>